<accession>A0A4R0RLJ9</accession>
<evidence type="ECO:0000313" key="2">
    <source>
        <dbReference type="Proteomes" id="UP000292702"/>
    </source>
</evidence>
<dbReference type="AlphaFoldDB" id="A0A4R0RLJ9"/>
<protein>
    <recommendedName>
        <fullName evidence="3">F-box domain-containing protein</fullName>
    </recommendedName>
</protein>
<evidence type="ECO:0008006" key="3">
    <source>
        <dbReference type="Google" id="ProtNLM"/>
    </source>
</evidence>
<name>A0A4R0RLJ9_9APHY</name>
<keyword evidence="2" id="KW-1185">Reference proteome</keyword>
<dbReference type="Proteomes" id="UP000292702">
    <property type="component" value="Unassembled WGS sequence"/>
</dbReference>
<organism evidence="1 2">
    <name type="scientific">Steccherinum ochraceum</name>
    <dbReference type="NCBI Taxonomy" id="92696"/>
    <lineage>
        <taxon>Eukaryota</taxon>
        <taxon>Fungi</taxon>
        <taxon>Dikarya</taxon>
        <taxon>Basidiomycota</taxon>
        <taxon>Agaricomycotina</taxon>
        <taxon>Agaricomycetes</taxon>
        <taxon>Polyporales</taxon>
        <taxon>Steccherinaceae</taxon>
        <taxon>Steccherinum</taxon>
    </lineage>
</organism>
<evidence type="ECO:0000313" key="1">
    <source>
        <dbReference type="EMBL" id="TCD63184.1"/>
    </source>
</evidence>
<sequence length="427" mass="47651">MPTSFLPTELWDQIISSLLDAKLVLLDFSLASHACRDIALPHLFKKTTVRGGPTTPFAAFISFLRNQHVIAGYIRHLTLDWDAYSTFKNDLPPRLDSNSLRQILSCLPALKSLCIRDIKLVTTLPLDSPLTLTAFSLDTLSIEGSGGDQLLTNCPILGVYQILSLFFCVKNLKLIHLSHMECSCLTEPSWKLRLMSGQVRLSVSTLYASQSWDIYPVSFLLHVLRRTPSRNTLTSIIAQCVMPREASQYGELIAACGPRIVFIDLTIKEFYHDVKDPEGLGAADYDIGERLSLASCISLTSLKITLVSEEALPWQMNPYPLRMLLGILSPAHLLALEDLTVRLKIAVHQDKAIASSWFSSPAIASDCNALRVLLRRCTALRKWTFLYAANVSEGGPEEEATMNIIQECIRVEFKEWEDRGVLTVARA</sequence>
<dbReference type="EMBL" id="RWJN01000316">
    <property type="protein sequence ID" value="TCD63184.1"/>
    <property type="molecule type" value="Genomic_DNA"/>
</dbReference>
<comment type="caution">
    <text evidence="1">The sequence shown here is derived from an EMBL/GenBank/DDBJ whole genome shotgun (WGS) entry which is preliminary data.</text>
</comment>
<reference evidence="1 2" key="1">
    <citation type="submission" date="2018-11" db="EMBL/GenBank/DDBJ databases">
        <title>Genome assembly of Steccherinum ochraceum LE-BIN_3174, the white-rot fungus of the Steccherinaceae family (The Residual Polyporoid clade, Polyporales, Basidiomycota).</title>
        <authorList>
            <person name="Fedorova T.V."/>
            <person name="Glazunova O.A."/>
            <person name="Landesman E.O."/>
            <person name="Moiseenko K.V."/>
            <person name="Psurtseva N.V."/>
            <person name="Savinova O.S."/>
            <person name="Shakhova N.V."/>
            <person name="Tyazhelova T.V."/>
            <person name="Vasina D.V."/>
        </authorList>
    </citation>
    <scope>NUCLEOTIDE SEQUENCE [LARGE SCALE GENOMIC DNA]</scope>
    <source>
        <strain evidence="1 2">LE-BIN_3174</strain>
    </source>
</reference>
<proteinExistence type="predicted"/>
<gene>
    <name evidence="1" type="ORF">EIP91_005851</name>
</gene>